<reference evidence="2 3" key="1">
    <citation type="submission" date="2018-08" db="EMBL/GenBank/DDBJ databases">
        <title>Murine metabolic-syndrome-specific gut microbial biobank.</title>
        <authorList>
            <person name="Liu C."/>
        </authorList>
    </citation>
    <scope>NUCLEOTIDE SEQUENCE [LARGE SCALE GENOMIC DNA]</scope>
    <source>
        <strain evidence="2 3">28</strain>
    </source>
</reference>
<sequence length="73" mass="8409">MSITTTEFRDNLGKYITMSQTEDVYITRNGKVVAKLTSPYKTKMDIVDSLVGILPADITLEEAREERLKKYYD</sequence>
<organism evidence="2 3">
    <name type="scientific">Anaerotruncus colihominis</name>
    <dbReference type="NCBI Taxonomy" id="169435"/>
    <lineage>
        <taxon>Bacteria</taxon>
        <taxon>Bacillati</taxon>
        <taxon>Bacillota</taxon>
        <taxon>Clostridia</taxon>
        <taxon>Eubacteriales</taxon>
        <taxon>Oscillospiraceae</taxon>
        <taxon>Anaerotruncus</taxon>
    </lineage>
</organism>
<accession>A0A845QGS8</accession>
<dbReference type="InterPro" id="IPR036165">
    <property type="entry name" value="YefM-like_sf"/>
</dbReference>
<dbReference type="EMBL" id="QXWK01000003">
    <property type="protein sequence ID" value="NBH60594.1"/>
    <property type="molecule type" value="Genomic_DNA"/>
</dbReference>
<dbReference type="RefSeq" id="WP_160200894.1">
    <property type="nucleotide sequence ID" value="NZ_QXWK01000003.1"/>
</dbReference>
<dbReference type="AlphaFoldDB" id="A0A845QGS8"/>
<dbReference type="Proteomes" id="UP000446866">
    <property type="component" value="Unassembled WGS sequence"/>
</dbReference>
<name>A0A845QGS8_9FIRM</name>
<evidence type="ECO:0000313" key="2">
    <source>
        <dbReference type="EMBL" id="NBH60594.1"/>
    </source>
</evidence>
<comment type="caution">
    <text evidence="2">The sequence shown here is derived from an EMBL/GenBank/DDBJ whole genome shotgun (WGS) entry which is preliminary data.</text>
</comment>
<dbReference type="SUPFAM" id="SSF143120">
    <property type="entry name" value="YefM-like"/>
    <property type="match status" value="1"/>
</dbReference>
<protein>
    <submittedName>
        <fullName evidence="2">Type II toxin-antitoxin system Phd/YefM family antitoxin</fullName>
    </submittedName>
</protein>
<comment type="similarity">
    <text evidence="1">Belongs to the phD/YefM antitoxin family.</text>
</comment>
<gene>
    <name evidence="2" type="ORF">D0435_02765</name>
</gene>
<evidence type="ECO:0000313" key="3">
    <source>
        <dbReference type="Proteomes" id="UP000446866"/>
    </source>
</evidence>
<proteinExistence type="inferred from homology"/>
<evidence type="ECO:0000256" key="1">
    <source>
        <dbReference type="ARBA" id="ARBA00009981"/>
    </source>
</evidence>
<keyword evidence="3" id="KW-1185">Reference proteome</keyword>